<dbReference type="CDD" id="cd18787">
    <property type="entry name" value="SF2_C_DEAD"/>
    <property type="match status" value="1"/>
</dbReference>
<dbReference type="PROSITE" id="PS51194">
    <property type="entry name" value="HELICASE_CTER"/>
    <property type="match status" value="1"/>
</dbReference>
<dbReference type="Pfam" id="PF00271">
    <property type="entry name" value="Helicase_C"/>
    <property type="match status" value="1"/>
</dbReference>
<dbReference type="SUPFAM" id="SSF52540">
    <property type="entry name" value="P-loop containing nucleoside triphosphate hydrolases"/>
    <property type="match status" value="1"/>
</dbReference>
<dbReference type="GO" id="GO:0003724">
    <property type="term" value="F:RNA helicase activity"/>
    <property type="evidence" value="ECO:0007669"/>
    <property type="project" value="TreeGrafter"/>
</dbReference>
<feature type="compositionally biased region" description="Basic and acidic residues" evidence="5">
    <location>
        <begin position="176"/>
        <end position="187"/>
    </location>
</feature>
<dbReference type="SMART" id="SM00490">
    <property type="entry name" value="HELICc"/>
    <property type="match status" value="1"/>
</dbReference>
<dbReference type="PANTHER" id="PTHR47959:SF13">
    <property type="entry name" value="ATP-DEPENDENT RNA HELICASE RHLE"/>
    <property type="match status" value="1"/>
</dbReference>
<keyword evidence="1" id="KW-0547">Nucleotide-binding</keyword>
<protein>
    <submittedName>
        <fullName evidence="7">Unannotated protein</fullName>
    </submittedName>
</protein>
<feature type="compositionally biased region" description="Low complexity" evidence="5">
    <location>
        <begin position="188"/>
        <end position="207"/>
    </location>
</feature>
<evidence type="ECO:0000256" key="3">
    <source>
        <dbReference type="ARBA" id="ARBA00022806"/>
    </source>
</evidence>
<dbReference type="GO" id="GO:0016787">
    <property type="term" value="F:hydrolase activity"/>
    <property type="evidence" value="ECO:0007669"/>
    <property type="project" value="UniProtKB-KW"/>
</dbReference>
<keyword evidence="4" id="KW-0067">ATP-binding</keyword>
<accession>A0A6J7I9Y9</accession>
<feature type="compositionally biased region" description="Low complexity" evidence="5">
    <location>
        <begin position="234"/>
        <end position="246"/>
    </location>
</feature>
<evidence type="ECO:0000256" key="4">
    <source>
        <dbReference type="ARBA" id="ARBA00022840"/>
    </source>
</evidence>
<feature type="region of interest" description="Disordered" evidence="5">
    <location>
        <begin position="162"/>
        <end position="292"/>
    </location>
</feature>
<evidence type="ECO:0000259" key="6">
    <source>
        <dbReference type="PROSITE" id="PS51194"/>
    </source>
</evidence>
<organism evidence="7">
    <name type="scientific">freshwater metagenome</name>
    <dbReference type="NCBI Taxonomy" id="449393"/>
    <lineage>
        <taxon>unclassified sequences</taxon>
        <taxon>metagenomes</taxon>
        <taxon>ecological metagenomes</taxon>
    </lineage>
</organism>
<feature type="compositionally biased region" description="Basic and acidic residues" evidence="5">
    <location>
        <begin position="208"/>
        <end position="230"/>
    </location>
</feature>
<dbReference type="InterPro" id="IPR050079">
    <property type="entry name" value="DEAD_box_RNA_helicase"/>
</dbReference>
<dbReference type="PANTHER" id="PTHR47959">
    <property type="entry name" value="ATP-DEPENDENT RNA HELICASE RHLE-RELATED"/>
    <property type="match status" value="1"/>
</dbReference>
<dbReference type="GO" id="GO:0005524">
    <property type="term" value="F:ATP binding"/>
    <property type="evidence" value="ECO:0007669"/>
    <property type="project" value="UniProtKB-KW"/>
</dbReference>
<feature type="compositionally biased region" description="Basic residues" evidence="5">
    <location>
        <begin position="278"/>
        <end position="292"/>
    </location>
</feature>
<name>A0A6J7I9Y9_9ZZZZ</name>
<dbReference type="GO" id="GO:0005829">
    <property type="term" value="C:cytosol"/>
    <property type="evidence" value="ECO:0007669"/>
    <property type="project" value="TreeGrafter"/>
</dbReference>
<dbReference type="EMBL" id="CAFBNB010000083">
    <property type="protein sequence ID" value="CAB4927878.1"/>
    <property type="molecule type" value="Genomic_DNA"/>
</dbReference>
<dbReference type="InterPro" id="IPR001650">
    <property type="entry name" value="Helicase_C-like"/>
</dbReference>
<sequence length="292" mass="31490">MDHHVLIVHPADKEEVTAQIGARDGRTIFFVRTQAGVDRLTDQLTSKGIAAGALHGGKTQAVRTRTLAAFREGLTPALVATDVAARGIHVDGISLVVHVDAPNDAKDYLHRAGRTARAGESGTVVTLASPKQQRQVSALTGRAGVQPTVKRIRPGDEHLIEVTGAREPSGIAWFPPKERSPKREFNRTGRTAGGSSRPGGSSRYGSHSRPERSDRPDRGDRPERTDRPARSDSFARPPRAESPARPARAERRAEAFPAGGRREESKPTGFQTNGYAAKRAKPRAKPAAKPTR</sequence>
<keyword evidence="3" id="KW-0347">Helicase</keyword>
<keyword evidence="2" id="KW-0378">Hydrolase</keyword>
<evidence type="ECO:0000256" key="2">
    <source>
        <dbReference type="ARBA" id="ARBA00022801"/>
    </source>
</evidence>
<evidence type="ECO:0000256" key="5">
    <source>
        <dbReference type="SAM" id="MobiDB-lite"/>
    </source>
</evidence>
<dbReference type="InterPro" id="IPR027417">
    <property type="entry name" value="P-loop_NTPase"/>
</dbReference>
<evidence type="ECO:0000256" key="1">
    <source>
        <dbReference type="ARBA" id="ARBA00022741"/>
    </source>
</evidence>
<feature type="domain" description="Helicase C-terminal" evidence="6">
    <location>
        <begin position="12"/>
        <end position="160"/>
    </location>
</feature>
<evidence type="ECO:0000313" key="7">
    <source>
        <dbReference type="EMBL" id="CAB4927878.1"/>
    </source>
</evidence>
<feature type="compositionally biased region" description="Basic and acidic residues" evidence="5">
    <location>
        <begin position="247"/>
        <end position="266"/>
    </location>
</feature>
<dbReference type="Gene3D" id="3.40.50.300">
    <property type="entry name" value="P-loop containing nucleotide triphosphate hydrolases"/>
    <property type="match status" value="1"/>
</dbReference>
<proteinExistence type="predicted"/>
<dbReference type="AlphaFoldDB" id="A0A6J7I9Y9"/>
<reference evidence="7" key="1">
    <citation type="submission" date="2020-05" db="EMBL/GenBank/DDBJ databases">
        <authorList>
            <person name="Chiriac C."/>
            <person name="Salcher M."/>
            <person name="Ghai R."/>
            <person name="Kavagutti S V."/>
        </authorList>
    </citation>
    <scope>NUCLEOTIDE SEQUENCE</scope>
</reference>
<gene>
    <name evidence="7" type="ORF">UFOPK3720_00569</name>
</gene>